<organism evidence="2 3">
    <name type="scientific">Nocardia caishijiensis</name>
    <dbReference type="NCBI Taxonomy" id="184756"/>
    <lineage>
        <taxon>Bacteria</taxon>
        <taxon>Bacillati</taxon>
        <taxon>Actinomycetota</taxon>
        <taxon>Actinomycetes</taxon>
        <taxon>Mycobacteriales</taxon>
        <taxon>Nocardiaceae</taxon>
        <taxon>Nocardia</taxon>
    </lineage>
</organism>
<evidence type="ECO:0000313" key="3">
    <source>
        <dbReference type="Proteomes" id="UP000798951"/>
    </source>
</evidence>
<proteinExistence type="predicted"/>
<feature type="compositionally biased region" description="Basic and acidic residues" evidence="1">
    <location>
        <begin position="40"/>
        <end position="49"/>
    </location>
</feature>
<name>A0ABQ6YP94_9NOCA</name>
<gene>
    <name evidence="2" type="ORF">FNL39_103207</name>
</gene>
<evidence type="ECO:0000256" key="1">
    <source>
        <dbReference type="SAM" id="MobiDB-lite"/>
    </source>
</evidence>
<protein>
    <submittedName>
        <fullName evidence="2">Uncharacterized protein</fullName>
    </submittedName>
</protein>
<keyword evidence="3" id="KW-1185">Reference proteome</keyword>
<feature type="compositionally biased region" description="Basic and acidic residues" evidence="1">
    <location>
        <begin position="11"/>
        <end position="26"/>
    </location>
</feature>
<feature type="compositionally biased region" description="Acidic residues" evidence="1">
    <location>
        <begin position="1"/>
        <end position="10"/>
    </location>
</feature>
<dbReference type="Proteomes" id="UP000798951">
    <property type="component" value="Unassembled WGS sequence"/>
</dbReference>
<accession>A0ABQ6YP94</accession>
<reference evidence="2 3" key="1">
    <citation type="submission" date="2019-07" db="EMBL/GenBank/DDBJ databases">
        <title>Genomic Encyclopedia of Type Strains, Phase IV (KMG-IV): sequencing the most valuable type-strain genomes for metagenomic binning, comparative biology and taxonomic classification.</title>
        <authorList>
            <person name="Goeker M."/>
        </authorList>
    </citation>
    <scope>NUCLEOTIDE SEQUENCE [LARGE SCALE GENOMIC DNA]</scope>
    <source>
        <strain evidence="2 3">DSM 44831</strain>
    </source>
</reference>
<dbReference type="RefSeq" id="WP_167352415.1">
    <property type="nucleotide sequence ID" value="NZ_VMSD01000003.1"/>
</dbReference>
<comment type="caution">
    <text evidence="2">The sequence shown here is derived from an EMBL/GenBank/DDBJ whole genome shotgun (WGS) entry which is preliminary data.</text>
</comment>
<evidence type="ECO:0000313" key="2">
    <source>
        <dbReference type="EMBL" id="KAF0847309.1"/>
    </source>
</evidence>
<sequence length="49" mass="5138">MTGTDKDDDTTEPKGGRPGPSDEGKDGGMATRELAPEIAETEHAQEPPD</sequence>
<feature type="region of interest" description="Disordered" evidence="1">
    <location>
        <begin position="1"/>
        <end position="49"/>
    </location>
</feature>
<dbReference type="EMBL" id="VMSD01000003">
    <property type="protein sequence ID" value="KAF0847309.1"/>
    <property type="molecule type" value="Genomic_DNA"/>
</dbReference>